<feature type="region of interest" description="Disordered" evidence="1">
    <location>
        <begin position="465"/>
        <end position="648"/>
    </location>
</feature>
<feature type="domain" description="TERF2-interacting telomeric protein 1 Myb" evidence="3">
    <location>
        <begin position="70"/>
        <end position="128"/>
    </location>
</feature>
<dbReference type="Pfam" id="PF01388">
    <property type="entry name" value="ARID"/>
    <property type="match status" value="1"/>
</dbReference>
<dbReference type="Pfam" id="PF08914">
    <property type="entry name" value="Myb_Rap1"/>
    <property type="match status" value="1"/>
</dbReference>
<evidence type="ECO:0000313" key="5">
    <source>
        <dbReference type="Proteomes" id="UP001642405"/>
    </source>
</evidence>
<accession>A0ABP0ARB0</accession>
<feature type="compositionally biased region" description="Low complexity" evidence="1">
    <location>
        <begin position="470"/>
        <end position="481"/>
    </location>
</feature>
<protein>
    <recommendedName>
        <fullName evidence="6">DNA-binding protein RAP1</fullName>
    </recommendedName>
</protein>
<dbReference type="InterPro" id="IPR001606">
    <property type="entry name" value="ARID_dom"/>
</dbReference>
<name>A0ABP0ARB0_9PEZI</name>
<dbReference type="SUPFAM" id="SSF46774">
    <property type="entry name" value="ARID-like"/>
    <property type="match status" value="1"/>
</dbReference>
<feature type="compositionally biased region" description="Acidic residues" evidence="1">
    <location>
        <begin position="553"/>
        <end position="563"/>
    </location>
</feature>
<organism evidence="4 5">
    <name type="scientific">Sporothrix curviconia</name>
    <dbReference type="NCBI Taxonomy" id="1260050"/>
    <lineage>
        <taxon>Eukaryota</taxon>
        <taxon>Fungi</taxon>
        <taxon>Dikarya</taxon>
        <taxon>Ascomycota</taxon>
        <taxon>Pezizomycotina</taxon>
        <taxon>Sordariomycetes</taxon>
        <taxon>Sordariomycetidae</taxon>
        <taxon>Ophiostomatales</taxon>
        <taxon>Ophiostomataceae</taxon>
        <taxon>Sporothrix</taxon>
    </lineage>
</organism>
<evidence type="ECO:0000259" key="2">
    <source>
        <dbReference type="Pfam" id="PF01388"/>
    </source>
</evidence>
<dbReference type="Gene3D" id="1.10.10.60">
    <property type="entry name" value="Homeodomain-like"/>
    <property type="match status" value="1"/>
</dbReference>
<evidence type="ECO:0000313" key="4">
    <source>
        <dbReference type="EMBL" id="CAK7209769.1"/>
    </source>
</evidence>
<dbReference type="Proteomes" id="UP001642405">
    <property type="component" value="Unassembled WGS sequence"/>
</dbReference>
<reference evidence="4 5" key="1">
    <citation type="submission" date="2024-01" db="EMBL/GenBank/DDBJ databases">
        <authorList>
            <person name="Allen C."/>
            <person name="Tagirdzhanova G."/>
        </authorList>
    </citation>
    <scope>NUCLEOTIDE SEQUENCE [LARGE SCALE GENOMIC DNA]</scope>
</reference>
<feature type="region of interest" description="Disordered" evidence="1">
    <location>
        <begin position="242"/>
        <end position="286"/>
    </location>
</feature>
<feature type="domain" description="ARID" evidence="2">
    <location>
        <begin position="304"/>
        <end position="384"/>
    </location>
</feature>
<dbReference type="InterPro" id="IPR015010">
    <property type="entry name" value="TERF2IP_Myb"/>
</dbReference>
<feature type="region of interest" description="Disordered" evidence="1">
    <location>
        <begin position="394"/>
        <end position="453"/>
    </location>
</feature>
<comment type="caution">
    <text evidence="4">The sequence shown here is derived from an EMBL/GenBank/DDBJ whole genome shotgun (WGS) entry which is preliminary data.</text>
</comment>
<dbReference type="EMBL" id="CAWUHB010000002">
    <property type="protein sequence ID" value="CAK7209769.1"/>
    <property type="molecule type" value="Genomic_DNA"/>
</dbReference>
<evidence type="ECO:0008006" key="6">
    <source>
        <dbReference type="Google" id="ProtNLM"/>
    </source>
</evidence>
<gene>
    <name evidence="4" type="ORF">SCUCBS95973_000553</name>
</gene>
<dbReference type="InterPro" id="IPR036431">
    <property type="entry name" value="ARID_dom_sf"/>
</dbReference>
<feature type="compositionally biased region" description="Acidic residues" evidence="1">
    <location>
        <begin position="263"/>
        <end position="286"/>
    </location>
</feature>
<dbReference type="CDD" id="cd11655">
    <property type="entry name" value="rap1_myb-like"/>
    <property type="match status" value="1"/>
</dbReference>
<feature type="region of interest" description="Disordered" evidence="1">
    <location>
        <begin position="134"/>
        <end position="203"/>
    </location>
</feature>
<dbReference type="SUPFAM" id="SSF46689">
    <property type="entry name" value="Homeodomain-like"/>
    <property type="match status" value="1"/>
</dbReference>
<sequence length="648" mass="71626">MPFSFEGLKFWVSIHTPNRTKSDIKKHGGIVVVNEVDADVRIVDPARAGSNPSQNMISPDWITERVRNEYTHEDDRILIQWMYDKAAEATRKGIDLGASGNKIYKDLEALHPHHTYHSWRSRWLTKLSMITDLSVPPESSRRSQPEPRPEHLEQISPVQPRPPAREPGAEPEPNPPQEQSLEEEEPQNLTEENIQDPSGAPDELFFMDYNDYYIIGIAYTQSDLSAQEWQERYNKVRSMYVNGSSSKEAQEEAAVAKNRNEDDSGGEGEGEDEDEDGDGDGDDGLDIDVDAIIDGVETLDNRQQQFLGCLDAYNEFLQVYVPPSFFIGGRYLETYTLWTAVQEASSGEQDKRDWGAIVSALGLDSDKYPALETQLAAWYDQNLKELGSFLKEYQQEAEGDDDEEGDSSGDGGDDNDDDEEEKEQEQEQEQAGTQDGPRSGKTPVSAARNSGLLSSARQILSAAFSGGSRATTAEGEPAAETPSKRVRFSGRTDAEANNDSDDDDDTSGSPAFETRRRTTRASARKTAAAPGNKATEPETQDFAYALETQQPDVDMEGEEEEDRRDEGSAGTGATPHGRRVATPSQQLQTEERIMAAVPLSLPALGPSRLKRPAESSTPGRHAGKRTARQSMPPDFDVRSQRGQEAQAA</sequence>
<dbReference type="InterPro" id="IPR009057">
    <property type="entry name" value="Homeodomain-like_sf"/>
</dbReference>
<feature type="compositionally biased region" description="Acidic residues" evidence="1">
    <location>
        <begin position="496"/>
        <end position="506"/>
    </location>
</feature>
<dbReference type="Gene3D" id="1.10.150.60">
    <property type="entry name" value="ARID DNA-binding domain"/>
    <property type="match status" value="1"/>
</dbReference>
<feature type="compositionally biased region" description="Acidic residues" evidence="1">
    <location>
        <begin position="395"/>
        <end position="428"/>
    </location>
</feature>
<keyword evidence="5" id="KW-1185">Reference proteome</keyword>
<evidence type="ECO:0000259" key="3">
    <source>
        <dbReference type="Pfam" id="PF08914"/>
    </source>
</evidence>
<feature type="compositionally biased region" description="Basic and acidic residues" evidence="1">
    <location>
        <begin position="139"/>
        <end position="153"/>
    </location>
</feature>
<proteinExistence type="predicted"/>
<evidence type="ECO:0000256" key="1">
    <source>
        <dbReference type="SAM" id="MobiDB-lite"/>
    </source>
</evidence>